<dbReference type="OrthoDB" id="8853368at2"/>
<dbReference type="STRING" id="361183.AMC99_02208"/>
<name>A0A0M3TAX2_9SPHN</name>
<organism evidence="1 2">
    <name type="scientific">Altererythrobacter epoxidivorans</name>
    <dbReference type="NCBI Taxonomy" id="361183"/>
    <lineage>
        <taxon>Bacteria</taxon>
        <taxon>Pseudomonadati</taxon>
        <taxon>Pseudomonadota</taxon>
        <taxon>Alphaproteobacteria</taxon>
        <taxon>Sphingomonadales</taxon>
        <taxon>Erythrobacteraceae</taxon>
        <taxon>Altererythrobacter</taxon>
    </lineage>
</organism>
<dbReference type="EMBL" id="CP012669">
    <property type="protein sequence ID" value="ALE17486.1"/>
    <property type="molecule type" value="Genomic_DNA"/>
</dbReference>
<dbReference type="Pfam" id="PF09650">
    <property type="entry name" value="PHA_gran_rgn"/>
    <property type="match status" value="1"/>
</dbReference>
<dbReference type="Proteomes" id="UP000057938">
    <property type="component" value="Chromosome"/>
</dbReference>
<sequence>MRIALPHDLGKDEVRRRLKERSHEIADHIPGGMASVDTEWQGDDLMRLSVNAMGQSITGDIEVFDSELVFQIALPPALSFVRPMIEGAIRSSGQKMLTKS</sequence>
<protein>
    <recommendedName>
        <fullName evidence="3">Polyhydroxyalkanoic acid system protein</fullName>
    </recommendedName>
</protein>
<dbReference type="AlphaFoldDB" id="A0A0M3TAX2"/>
<dbReference type="RefSeq" id="WP_061926431.1">
    <property type="nucleotide sequence ID" value="NZ_CP012669.1"/>
</dbReference>
<keyword evidence="2" id="KW-1185">Reference proteome</keyword>
<dbReference type="PATRIC" id="fig|361183.4.peg.2169"/>
<dbReference type="InterPro" id="IPR013433">
    <property type="entry name" value="PHA_gran_rgn"/>
</dbReference>
<accession>A0A0M3TAX2</accession>
<evidence type="ECO:0008006" key="3">
    <source>
        <dbReference type="Google" id="ProtNLM"/>
    </source>
</evidence>
<reference evidence="1 2" key="1">
    <citation type="submission" date="2015-09" db="EMBL/GenBank/DDBJ databases">
        <title>Complete genome sequence of a benzo[a]pyrene-degrading bacterium Altererythrobacter epoxidivorans CGMCC 1.7731T.</title>
        <authorList>
            <person name="Li Z."/>
            <person name="Cheng H."/>
            <person name="Huo Y."/>
            <person name="Xu X."/>
        </authorList>
    </citation>
    <scope>NUCLEOTIDE SEQUENCE [LARGE SCALE GENOMIC DNA]</scope>
    <source>
        <strain evidence="1 2">CGMCC 1.7731</strain>
    </source>
</reference>
<proteinExistence type="predicted"/>
<evidence type="ECO:0000313" key="1">
    <source>
        <dbReference type="EMBL" id="ALE17486.1"/>
    </source>
</evidence>
<gene>
    <name evidence="1" type="ORF">AMC99_02208</name>
</gene>
<dbReference type="KEGG" id="aep:AMC99_02208"/>
<evidence type="ECO:0000313" key="2">
    <source>
        <dbReference type="Proteomes" id="UP000057938"/>
    </source>
</evidence>